<dbReference type="InterPro" id="IPR002173">
    <property type="entry name" value="Carboh/pur_kinase_PfkB_CS"/>
</dbReference>
<proteinExistence type="predicted"/>
<dbReference type="InterPro" id="IPR011611">
    <property type="entry name" value="PfkB_dom"/>
</dbReference>
<dbReference type="AlphaFoldDB" id="A0A6A1UIA3"/>
<keyword evidence="5" id="KW-1185">Reference proteome</keyword>
<sequence length="80" mass="8644">MLLRGGDAWERRVLGIVLIKKEWKDGELEIELFAANQVDPTGAGDSFLSGFVAGLVRGLAVPDAGVLFDICTKVRKTLSL</sequence>
<evidence type="ECO:0000256" key="1">
    <source>
        <dbReference type="ARBA" id="ARBA00022679"/>
    </source>
</evidence>
<dbReference type="Gene3D" id="3.40.1190.20">
    <property type="match status" value="1"/>
</dbReference>
<evidence type="ECO:0000313" key="5">
    <source>
        <dbReference type="Proteomes" id="UP000516437"/>
    </source>
</evidence>
<dbReference type="InterPro" id="IPR029056">
    <property type="entry name" value="Ribokinase-like"/>
</dbReference>
<dbReference type="Proteomes" id="UP000516437">
    <property type="component" value="Unassembled WGS sequence"/>
</dbReference>
<dbReference type="GO" id="GO:0016301">
    <property type="term" value="F:kinase activity"/>
    <property type="evidence" value="ECO:0007669"/>
    <property type="project" value="UniProtKB-KW"/>
</dbReference>
<dbReference type="Pfam" id="PF00294">
    <property type="entry name" value="PfkB"/>
    <property type="match status" value="1"/>
</dbReference>
<dbReference type="OrthoDB" id="497927at2759"/>
<protein>
    <recommendedName>
        <fullName evidence="3">Carbohydrate kinase PfkB domain-containing protein</fullName>
    </recommendedName>
</protein>
<keyword evidence="1" id="KW-0808">Transferase</keyword>
<comment type="caution">
    <text evidence="4">The sequence shown here is derived from an EMBL/GenBank/DDBJ whole genome shotgun (WGS) entry which is preliminary data.</text>
</comment>
<evidence type="ECO:0000313" key="4">
    <source>
        <dbReference type="EMBL" id="KAB1199981.1"/>
    </source>
</evidence>
<accession>A0A6A1UIA3</accession>
<evidence type="ECO:0000259" key="3">
    <source>
        <dbReference type="Pfam" id="PF00294"/>
    </source>
</evidence>
<gene>
    <name evidence="4" type="ORF">CJ030_MR0G008818</name>
</gene>
<reference evidence="4 5" key="1">
    <citation type="journal article" date="2019" name="Plant Biotechnol. J.">
        <title>The red bayberry genome and genetic basis of sex determination.</title>
        <authorList>
            <person name="Jia H.M."/>
            <person name="Jia H.J."/>
            <person name="Cai Q.L."/>
            <person name="Wang Y."/>
            <person name="Zhao H.B."/>
            <person name="Yang W.F."/>
            <person name="Wang G.Y."/>
            <person name="Li Y.H."/>
            <person name="Zhan D.L."/>
            <person name="Shen Y.T."/>
            <person name="Niu Q.F."/>
            <person name="Chang L."/>
            <person name="Qiu J."/>
            <person name="Zhao L."/>
            <person name="Xie H.B."/>
            <person name="Fu W.Y."/>
            <person name="Jin J."/>
            <person name="Li X.W."/>
            <person name="Jiao Y."/>
            <person name="Zhou C.C."/>
            <person name="Tu T."/>
            <person name="Chai C.Y."/>
            <person name="Gao J.L."/>
            <person name="Fan L.J."/>
            <person name="van de Weg E."/>
            <person name="Wang J.Y."/>
            <person name="Gao Z.S."/>
        </authorList>
    </citation>
    <scope>NUCLEOTIDE SEQUENCE [LARGE SCALE GENOMIC DNA]</scope>
    <source>
        <tissue evidence="4">Leaves</tissue>
    </source>
</reference>
<dbReference type="SUPFAM" id="SSF53613">
    <property type="entry name" value="Ribokinase-like"/>
    <property type="match status" value="1"/>
</dbReference>
<dbReference type="EMBL" id="RXIC02000311">
    <property type="protein sequence ID" value="KAB1199981.1"/>
    <property type="molecule type" value="Genomic_DNA"/>
</dbReference>
<feature type="domain" description="Carbohydrate kinase PfkB" evidence="3">
    <location>
        <begin position="21"/>
        <end position="64"/>
    </location>
</feature>
<dbReference type="PROSITE" id="PS00584">
    <property type="entry name" value="PFKB_KINASES_2"/>
    <property type="match status" value="1"/>
</dbReference>
<organism evidence="4 5">
    <name type="scientific">Morella rubra</name>
    <name type="common">Chinese bayberry</name>
    <dbReference type="NCBI Taxonomy" id="262757"/>
    <lineage>
        <taxon>Eukaryota</taxon>
        <taxon>Viridiplantae</taxon>
        <taxon>Streptophyta</taxon>
        <taxon>Embryophyta</taxon>
        <taxon>Tracheophyta</taxon>
        <taxon>Spermatophyta</taxon>
        <taxon>Magnoliopsida</taxon>
        <taxon>eudicotyledons</taxon>
        <taxon>Gunneridae</taxon>
        <taxon>Pentapetalae</taxon>
        <taxon>rosids</taxon>
        <taxon>fabids</taxon>
        <taxon>Fagales</taxon>
        <taxon>Myricaceae</taxon>
        <taxon>Morella</taxon>
    </lineage>
</organism>
<name>A0A6A1UIA3_9ROSI</name>
<keyword evidence="2" id="KW-0418">Kinase</keyword>
<evidence type="ECO:0000256" key="2">
    <source>
        <dbReference type="ARBA" id="ARBA00022777"/>
    </source>
</evidence>